<organism evidence="1 2">
    <name type="scientific">Streptomyces chumphonensis</name>
    <dbReference type="NCBI Taxonomy" id="1214925"/>
    <lineage>
        <taxon>Bacteria</taxon>
        <taxon>Bacillati</taxon>
        <taxon>Actinomycetota</taxon>
        <taxon>Actinomycetes</taxon>
        <taxon>Kitasatosporales</taxon>
        <taxon>Streptomycetaceae</taxon>
        <taxon>Streptomyces</taxon>
    </lineage>
</organism>
<dbReference type="AlphaFoldDB" id="A0A927EZU1"/>
<dbReference type="GO" id="GO:0006355">
    <property type="term" value="P:regulation of DNA-templated transcription"/>
    <property type="evidence" value="ECO:0007669"/>
    <property type="project" value="InterPro"/>
</dbReference>
<dbReference type="Proteomes" id="UP000632289">
    <property type="component" value="Unassembled WGS sequence"/>
</dbReference>
<reference evidence="1" key="1">
    <citation type="submission" date="2020-09" db="EMBL/GenBank/DDBJ databases">
        <title>Secondary metabolite and genome analysis of marine Streptomyces chumphonensis KK1-2T.</title>
        <authorList>
            <person name="Phongsopitanun W."/>
            <person name="Kanchanasin P."/>
            <person name="Pittayakhajonwut P."/>
            <person name="Suwanborirux K."/>
            <person name="Tanasupawat S."/>
        </authorList>
    </citation>
    <scope>NUCLEOTIDE SEQUENCE</scope>
    <source>
        <strain evidence="1">KK1-2</strain>
    </source>
</reference>
<evidence type="ECO:0000313" key="1">
    <source>
        <dbReference type="EMBL" id="MBD3932994.1"/>
    </source>
</evidence>
<accession>A0A927EZU1</accession>
<keyword evidence="2" id="KW-1185">Reference proteome</keyword>
<sequence length="59" mass="7034">MTSRVLTLRMDGALLERLAQHAAQRRMTLQDYVVRALARDDFDQRFRASVERTERFYDS</sequence>
<comment type="caution">
    <text evidence="1">The sequence shown here is derived from an EMBL/GenBank/DDBJ whole genome shotgun (WGS) entry which is preliminary data.</text>
</comment>
<dbReference type="SUPFAM" id="SSF47598">
    <property type="entry name" value="Ribbon-helix-helix"/>
    <property type="match status" value="1"/>
</dbReference>
<name>A0A927EZU1_9ACTN</name>
<proteinExistence type="predicted"/>
<gene>
    <name evidence="1" type="ORF">IF129_15720</name>
</gene>
<dbReference type="EMBL" id="JACXYU010000007">
    <property type="protein sequence ID" value="MBD3932994.1"/>
    <property type="molecule type" value="Genomic_DNA"/>
</dbReference>
<protein>
    <submittedName>
        <fullName evidence="1">Ribbon-helix-helix protein, CopG family</fullName>
    </submittedName>
</protein>
<dbReference type="InterPro" id="IPR010985">
    <property type="entry name" value="Ribbon_hlx_hlx"/>
</dbReference>
<dbReference type="RefSeq" id="WP_191210282.1">
    <property type="nucleotide sequence ID" value="NZ_BAABKL010000050.1"/>
</dbReference>
<evidence type="ECO:0000313" key="2">
    <source>
        <dbReference type="Proteomes" id="UP000632289"/>
    </source>
</evidence>